<protein>
    <submittedName>
        <fullName evidence="5">ABC transporter ATP-binding protein</fullName>
    </submittedName>
</protein>
<dbReference type="Pfam" id="PF12399">
    <property type="entry name" value="BCA_ABC_TP_C"/>
    <property type="match status" value="1"/>
</dbReference>
<evidence type="ECO:0000256" key="1">
    <source>
        <dbReference type="ARBA" id="ARBA00022448"/>
    </source>
</evidence>
<evidence type="ECO:0000313" key="5">
    <source>
        <dbReference type="EMBL" id="ORA38202.1"/>
    </source>
</evidence>
<organism evidence="5 6">
    <name type="scientific">Mycobacterium aquaticum</name>
    <dbReference type="NCBI Taxonomy" id="1927124"/>
    <lineage>
        <taxon>Bacteria</taxon>
        <taxon>Bacillati</taxon>
        <taxon>Actinomycetota</taxon>
        <taxon>Actinomycetes</taxon>
        <taxon>Mycobacteriales</taxon>
        <taxon>Mycobacteriaceae</taxon>
        <taxon>Mycobacterium</taxon>
    </lineage>
</organism>
<dbReference type="InterPro" id="IPR032823">
    <property type="entry name" value="BCA_ABC_TP_C"/>
</dbReference>
<dbReference type="SMART" id="SM00382">
    <property type="entry name" value="AAA"/>
    <property type="match status" value="1"/>
</dbReference>
<dbReference type="GO" id="GO:0005886">
    <property type="term" value="C:plasma membrane"/>
    <property type="evidence" value="ECO:0007669"/>
    <property type="project" value="TreeGrafter"/>
</dbReference>
<dbReference type="PANTHER" id="PTHR45772">
    <property type="entry name" value="CONSERVED COMPONENT OF ABC TRANSPORTER FOR NATURAL AMINO ACIDS-RELATED"/>
    <property type="match status" value="1"/>
</dbReference>
<dbReference type="GO" id="GO:0005524">
    <property type="term" value="F:ATP binding"/>
    <property type="evidence" value="ECO:0007669"/>
    <property type="project" value="UniProtKB-KW"/>
</dbReference>
<dbReference type="InterPro" id="IPR051120">
    <property type="entry name" value="ABC_AA/LPS_Transport"/>
</dbReference>
<dbReference type="AlphaFoldDB" id="A0A1X0B7A7"/>
<dbReference type="PROSITE" id="PS00211">
    <property type="entry name" value="ABC_TRANSPORTER_1"/>
    <property type="match status" value="1"/>
</dbReference>
<keyword evidence="1" id="KW-0813">Transport</keyword>
<dbReference type="CDD" id="cd03219">
    <property type="entry name" value="ABC_Mj1267_LivG_branched"/>
    <property type="match status" value="1"/>
</dbReference>
<reference evidence="5 6" key="1">
    <citation type="submission" date="2017-02" db="EMBL/GenBank/DDBJ databases">
        <title>The new phylogeny of genus Mycobacterium.</title>
        <authorList>
            <person name="Tortoli E."/>
            <person name="Trovato A."/>
            <person name="Cirillo D.M."/>
        </authorList>
    </citation>
    <scope>NUCLEOTIDE SEQUENCE [LARGE SCALE GENOMIC DNA]</scope>
    <source>
        <strain evidence="5 6">RW6</strain>
    </source>
</reference>
<dbReference type="PROSITE" id="PS50893">
    <property type="entry name" value="ABC_TRANSPORTER_2"/>
    <property type="match status" value="1"/>
</dbReference>
<dbReference type="Proteomes" id="UP000192448">
    <property type="component" value="Unassembled WGS sequence"/>
</dbReference>
<dbReference type="OrthoDB" id="3396710at2"/>
<keyword evidence="2" id="KW-0547">Nucleotide-binding</keyword>
<proteinExistence type="predicted"/>
<gene>
    <name evidence="5" type="ORF">BST13_06345</name>
</gene>
<feature type="domain" description="ABC transporter" evidence="4">
    <location>
        <begin position="4"/>
        <end position="234"/>
    </location>
</feature>
<keyword evidence="6" id="KW-1185">Reference proteome</keyword>
<comment type="caution">
    <text evidence="5">The sequence shown here is derived from an EMBL/GenBank/DDBJ whole genome shotgun (WGS) entry which is preliminary data.</text>
</comment>
<dbReference type="GO" id="GO:0016887">
    <property type="term" value="F:ATP hydrolysis activity"/>
    <property type="evidence" value="ECO:0007669"/>
    <property type="project" value="InterPro"/>
</dbReference>
<evidence type="ECO:0000256" key="2">
    <source>
        <dbReference type="ARBA" id="ARBA00022741"/>
    </source>
</evidence>
<dbReference type="Gene3D" id="3.40.50.300">
    <property type="entry name" value="P-loop containing nucleotide triphosphate hydrolases"/>
    <property type="match status" value="1"/>
</dbReference>
<keyword evidence="3 5" id="KW-0067">ATP-binding</keyword>
<accession>A0A1X0B7A7</accession>
<evidence type="ECO:0000259" key="4">
    <source>
        <dbReference type="PROSITE" id="PS50893"/>
    </source>
</evidence>
<evidence type="ECO:0000313" key="6">
    <source>
        <dbReference type="Proteomes" id="UP000192448"/>
    </source>
</evidence>
<evidence type="ECO:0000256" key="3">
    <source>
        <dbReference type="ARBA" id="ARBA00022840"/>
    </source>
</evidence>
<dbReference type="InterPro" id="IPR003593">
    <property type="entry name" value="AAA+_ATPase"/>
</dbReference>
<dbReference type="STRING" id="1927124.BST13_06345"/>
<dbReference type="InterPro" id="IPR003439">
    <property type="entry name" value="ABC_transporter-like_ATP-bd"/>
</dbReference>
<dbReference type="RefSeq" id="WP_083161769.1">
    <property type="nucleotide sequence ID" value="NZ_MVHF01000004.1"/>
</dbReference>
<dbReference type="InterPro" id="IPR017871">
    <property type="entry name" value="ABC_transporter-like_CS"/>
</dbReference>
<dbReference type="EMBL" id="MVHF01000004">
    <property type="protein sequence ID" value="ORA38202.1"/>
    <property type="molecule type" value="Genomic_DNA"/>
</dbReference>
<name>A0A1X0B7A7_9MYCO</name>
<dbReference type="Pfam" id="PF00005">
    <property type="entry name" value="ABC_tran"/>
    <property type="match status" value="1"/>
</dbReference>
<dbReference type="InterPro" id="IPR027417">
    <property type="entry name" value="P-loop_NTPase"/>
</dbReference>
<dbReference type="PANTHER" id="PTHR45772:SF9">
    <property type="entry name" value="CONSERVED COMPONENT OF ABC TRANSPORTER FOR NATURAL AMINO ACIDS"/>
    <property type="match status" value="1"/>
</dbReference>
<dbReference type="SUPFAM" id="SSF52540">
    <property type="entry name" value="P-loop containing nucleoside triphosphate hydrolases"/>
    <property type="match status" value="1"/>
</dbReference>
<sequence>MSVLAVNDLFRAFGGIRAVDGVTFEVEQAEIVGIIGPNGSGKSTLFNLLTGAIKPDGGTVTLFNQNITRLTAHRIARAGLARTFQIPALFVNMTVRENLWTAAVQFDWDNARADADAVLDRLELTHVAEDLASSLSGGQQRLLEMGRVLMRKPKVALLDEVAAGVHPRLRQIMLDAIRALRDDGTTFLVIEHDMELAQDICDRILVMDAGKIVAQGSFDEISHDPHVMEAYLGVPTSE</sequence>